<proteinExistence type="predicted"/>
<dbReference type="Proteomes" id="UP000593567">
    <property type="component" value="Unassembled WGS sequence"/>
</dbReference>
<evidence type="ECO:0000313" key="2">
    <source>
        <dbReference type="Proteomes" id="UP000593567"/>
    </source>
</evidence>
<dbReference type="OrthoDB" id="546434at2759"/>
<organism evidence="1 2">
    <name type="scientific">Bugula neritina</name>
    <name type="common">Brown bryozoan</name>
    <name type="synonym">Sertularia neritina</name>
    <dbReference type="NCBI Taxonomy" id="10212"/>
    <lineage>
        <taxon>Eukaryota</taxon>
        <taxon>Metazoa</taxon>
        <taxon>Spiralia</taxon>
        <taxon>Lophotrochozoa</taxon>
        <taxon>Bryozoa</taxon>
        <taxon>Gymnolaemata</taxon>
        <taxon>Cheilostomatida</taxon>
        <taxon>Flustrina</taxon>
        <taxon>Buguloidea</taxon>
        <taxon>Bugulidae</taxon>
        <taxon>Bugula</taxon>
    </lineage>
</organism>
<reference evidence="1" key="1">
    <citation type="submission" date="2020-06" db="EMBL/GenBank/DDBJ databases">
        <title>Draft genome of Bugula neritina, a colonial animal packing powerful symbionts and potential medicines.</title>
        <authorList>
            <person name="Rayko M."/>
        </authorList>
    </citation>
    <scope>NUCLEOTIDE SEQUENCE [LARGE SCALE GENOMIC DNA]</scope>
    <source>
        <strain evidence="1">Kwan_BN1</strain>
    </source>
</reference>
<dbReference type="Gene3D" id="2.60.120.10">
    <property type="entry name" value="Jelly Rolls"/>
    <property type="match status" value="1"/>
</dbReference>
<protein>
    <submittedName>
        <fullName evidence="1">RAPGEF2</fullName>
    </submittedName>
</protein>
<dbReference type="SUPFAM" id="SSF51206">
    <property type="entry name" value="cAMP-binding domain-like"/>
    <property type="match status" value="1"/>
</dbReference>
<keyword evidence="2" id="KW-1185">Reference proteome</keyword>
<sequence>MDRRLVYSLQKLPAERSQQDLQFISHYLNTIEGLNHLREVALLRLSKVVYYEYHDGSALLWREGDIARCWYILLTGSVFINPSMYLPRKTYTSYYSSYCFFCTKPHPIGCQYCLRYALPVLLSECDIGSAVF</sequence>
<dbReference type="InterPro" id="IPR018490">
    <property type="entry name" value="cNMP-bd_dom_sf"/>
</dbReference>
<evidence type="ECO:0000313" key="1">
    <source>
        <dbReference type="EMBL" id="KAF6029066.1"/>
    </source>
</evidence>
<comment type="caution">
    <text evidence="1">The sequence shown here is derived from an EMBL/GenBank/DDBJ whole genome shotgun (WGS) entry which is preliminary data.</text>
</comment>
<gene>
    <name evidence="1" type="ORF">EB796_012616</name>
</gene>
<accession>A0A7J7JUI5</accession>
<name>A0A7J7JUI5_BUGNE</name>
<dbReference type="EMBL" id="VXIV02001857">
    <property type="protein sequence ID" value="KAF6029066.1"/>
    <property type="molecule type" value="Genomic_DNA"/>
</dbReference>
<dbReference type="AlphaFoldDB" id="A0A7J7JUI5"/>
<dbReference type="InterPro" id="IPR014710">
    <property type="entry name" value="RmlC-like_jellyroll"/>
</dbReference>